<name>A0A9D3Y7W3_DREPO</name>
<evidence type="ECO:0000313" key="1">
    <source>
        <dbReference type="EMBL" id="KAH3693911.1"/>
    </source>
</evidence>
<keyword evidence="2" id="KW-1185">Reference proteome</keyword>
<sequence>MFSALDGYALQDRCFISKGLAWHELNIGDGLLVKRKDASFLEGQNNVLRAHCLQVGLTCNAGHVIPRDSFAYIFFNEACTLAVIIPLKWHKDSDIKRFAANGMSARVGKTGAGF</sequence>
<reference evidence="1" key="1">
    <citation type="journal article" date="2019" name="bioRxiv">
        <title>The Genome of the Zebra Mussel, Dreissena polymorpha: A Resource for Invasive Species Research.</title>
        <authorList>
            <person name="McCartney M.A."/>
            <person name="Auch B."/>
            <person name="Kono T."/>
            <person name="Mallez S."/>
            <person name="Zhang Y."/>
            <person name="Obille A."/>
            <person name="Becker A."/>
            <person name="Abrahante J.E."/>
            <person name="Garbe J."/>
            <person name="Badalamenti J.P."/>
            <person name="Herman A."/>
            <person name="Mangelson H."/>
            <person name="Liachko I."/>
            <person name="Sullivan S."/>
            <person name="Sone E.D."/>
            <person name="Koren S."/>
            <person name="Silverstein K.A.T."/>
            <person name="Beckman K.B."/>
            <person name="Gohl D.M."/>
        </authorList>
    </citation>
    <scope>NUCLEOTIDE SEQUENCE</scope>
    <source>
        <strain evidence="1">Duluth1</strain>
        <tissue evidence="1">Whole animal</tissue>
    </source>
</reference>
<comment type="caution">
    <text evidence="1">The sequence shown here is derived from an EMBL/GenBank/DDBJ whole genome shotgun (WGS) entry which is preliminary data.</text>
</comment>
<reference evidence="1" key="2">
    <citation type="submission" date="2020-11" db="EMBL/GenBank/DDBJ databases">
        <authorList>
            <person name="McCartney M.A."/>
            <person name="Auch B."/>
            <person name="Kono T."/>
            <person name="Mallez S."/>
            <person name="Becker A."/>
            <person name="Gohl D.M."/>
            <person name="Silverstein K.A.T."/>
            <person name="Koren S."/>
            <person name="Bechman K.B."/>
            <person name="Herman A."/>
            <person name="Abrahante J.E."/>
            <person name="Garbe J."/>
        </authorList>
    </citation>
    <scope>NUCLEOTIDE SEQUENCE</scope>
    <source>
        <strain evidence="1">Duluth1</strain>
        <tissue evidence="1">Whole animal</tissue>
    </source>
</reference>
<proteinExistence type="predicted"/>
<dbReference type="AlphaFoldDB" id="A0A9D3Y7W3"/>
<accession>A0A9D3Y7W3</accession>
<evidence type="ECO:0000313" key="2">
    <source>
        <dbReference type="Proteomes" id="UP000828390"/>
    </source>
</evidence>
<gene>
    <name evidence="1" type="ORF">DPMN_081350</name>
</gene>
<dbReference type="EMBL" id="JAIWYP010000016">
    <property type="protein sequence ID" value="KAH3693911.1"/>
    <property type="molecule type" value="Genomic_DNA"/>
</dbReference>
<protein>
    <submittedName>
        <fullName evidence="1">Uncharacterized protein</fullName>
    </submittedName>
</protein>
<dbReference type="Proteomes" id="UP000828390">
    <property type="component" value="Unassembled WGS sequence"/>
</dbReference>
<organism evidence="1 2">
    <name type="scientific">Dreissena polymorpha</name>
    <name type="common">Zebra mussel</name>
    <name type="synonym">Mytilus polymorpha</name>
    <dbReference type="NCBI Taxonomy" id="45954"/>
    <lineage>
        <taxon>Eukaryota</taxon>
        <taxon>Metazoa</taxon>
        <taxon>Spiralia</taxon>
        <taxon>Lophotrochozoa</taxon>
        <taxon>Mollusca</taxon>
        <taxon>Bivalvia</taxon>
        <taxon>Autobranchia</taxon>
        <taxon>Heteroconchia</taxon>
        <taxon>Euheterodonta</taxon>
        <taxon>Imparidentia</taxon>
        <taxon>Neoheterodontei</taxon>
        <taxon>Myida</taxon>
        <taxon>Dreissenoidea</taxon>
        <taxon>Dreissenidae</taxon>
        <taxon>Dreissena</taxon>
    </lineage>
</organism>